<name>A0A8H6TFI8_9AGAR</name>
<dbReference type="OrthoDB" id="3258555at2759"/>
<organism evidence="3 4">
    <name type="scientific">Mycena indigotica</name>
    <dbReference type="NCBI Taxonomy" id="2126181"/>
    <lineage>
        <taxon>Eukaryota</taxon>
        <taxon>Fungi</taxon>
        <taxon>Dikarya</taxon>
        <taxon>Basidiomycota</taxon>
        <taxon>Agaricomycotina</taxon>
        <taxon>Agaricomycetes</taxon>
        <taxon>Agaricomycetidae</taxon>
        <taxon>Agaricales</taxon>
        <taxon>Marasmiineae</taxon>
        <taxon>Mycenaceae</taxon>
        <taxon>Mycena</taxon>
    </lineage>
</organism>
<feature type="domain" description="F-box" evidence="2">
    <location>
        <begin position="69"/>
        <end position="135"/>
    </location>
</feature>
<dbReference type="Gene3D" id="3.80.10.10">
    <property type="entry name" value="Ribonuclease Inhibitor"/>
    <property type="match status" value="1"/>
</dbReference>
<dbReference type="SUPFAM" id="SSF52047">
    <property type="entry name" value="RNI-like"/>
    <property type="match status" value="1"/>
</dbReference>
<evidence type="ECO:0000259" key="2">
    <source>
        <dbReference type="Pfam" id="PF12937"/>
    </source>
</evidence>
<proteinExistence type="predicted"/>
<dbReference type="AlphaFoldDB" id="A0A8H6TFI8"/>
<dbReference type="InterPro" id="IPR032675">
    <property type="entry name" value="LRR_dom_sf"/>
</dbReference>
<dbReference type="GeneID" id="59340446"/>
<keyword evidence="4" id="KW-1185">Reference proteome</keyword>
<evidence type="ECO:0000313" key="3">
    <source>
        <dbReference type="EMBL" id="KAF7315817.1"/>
    </source>
</evidence>
<gene>
    <name evidence="3" type="ORF">MIND_00097800</name>
</gene>
<keyword evidence="1" id="KW-0175">Coiled coil</keyword>
<comment type="caution">
    <text evidence="3">The sequence shown here is derived from an EMBL/GenBank/DDBJ whole genome shotgun (WGS) entry which is preliminary data.</text>
</comment>
<dbReference type="Pfam" id="PF12937">
    <property type="entry name" value="F-box-like"/>
    <property type="match status" value="1"/>
</dbReference>
<dbReference type="EMBL" id="JACAZF010000001">
    <property type="protein sequence ID" value="KAF7315817.1"/>
    <property type="molecule type" value="Genomic_DNA"/>
</dbReference>
<evidence type="ECO:0000256" key="1">
    <source>
        <dbReference type="SAM" id="Coils"/>
    </source>
</evidence>
<dbReference type="InterPro" id="IPR001810">
    <property type="entry name" value="F-box_dom"/>
</dbReference>
<sequence>MTTPVLEDVEDPQDAEAWAALVSTLKQLERENAELKETVRFLSNKLIDYGHEEDLTLIRVSGSGSGIRIEDLPDEILLLIFREVVPPQWMLNRIKELVPDSLESFDLEAKTSLALVCKQWNLIATEMLYKNIFLRRVGQVPALARTLQNTSALRLIVRHLNLSCFVPRAYQKLFEAQTNQILDMCPGLTHFGLTPLYRIPTTEYIHAFLSLKTTITRLEFTEQINFTFILASVTQLCQGLRSLSLSFTENYQDSYPYLDFLKLEELRVKQLTQDSDESMLTPTLWNWSMPVLQRLWFTSCRSDDFSESSFTLLFLKKYAASVIFLSLSIACCIPLQKDNLCPKLQHLCVEVSSRQETWFPVDGHTSLAYVDVWCQPNRASKAIPPDLKSRFPALKLCRLFDWSFRYFEELSVQFPPGLPAMRSELDMKQRGLQQQRPSFRALLQDAEQLPRPAWMTAIFDVISPASVNGQSNLDDIEGVVLPVDENPEEWTDGRFIYHRESDGDSDSTVDEGSVGCLQDGREFYQDEDWQADAEEALDIFSSMQE</sequence>
<dbReference type="Proteomes" id="UP000636479">
    <property type="component" value="Unassembled WGS sequence"/>
</dbReference>
<protein>
    <recommendedName>
        <fullName evidence="2">F-box domain-containing protein</fullName>
    </recommendedName>
</protein>
<feature type="coiled-coil region" evidence="1">
    <location>
        <begin position="18"/>
        <end position="45"/>
    </location>
</feature>
<accession>A0A8H6TFI8</accession>
<evidence type="ECO:0000313" key="4">
    <source>
        <dbReference type="Proteomes" id="UP000636479"/>
    </source>
</evidence>
<dbReference type="RefSeq" id="XP_037225840.1">
    <property type="nucleotide sequence ID" value="XM_037357930.1"/>
</dbReference>
<reference evidence="3" key="1">
    <citation type="submission" date="2020-05" db="EMBL/GenBank/DDBJ databases">
        <title>Mycena genomes resolve the evolution of fungal bioluminescence.</title>
        <authorList>
            <person name="Tsai I.J."/>
        </authorList>
    </citation>
    <scope>NUCLEOTIDE SEQUENCE</scope>
    <source>
        <strain evidence="3">171206Taipei</strain>
    </source>
</reference>